<evidence type="ECO:0000313" key="3">
    <source>
        <dbReference type="Proteomes" id="UP000287224"/>
    </source>
</evidence>
<dbReference type="InterPro" id="IPR052998">
    <property type="entry name" value="Hetero-Diels-Alderase-like"/>
</dbReference>
<dbReference type="PANTHER" id="PTHR42060:SF1">
    <property type="entry name" value="NHL REPEAT-CONTAINING PROTEIN"/>
    <property type="match status" value="1"/>
</dbReference>
<dbReference type="Proteomes" id="UP000287224">
    <property type="component" value="Unassembled WGS sequence"/>
</dbReference>
<dbReference type="PANTHER" id="PTHR42060">
    <property type="entry name" value="NHL REPEAT-CONTAINING PROTEIN-RELATED"/>
    <property type="match status" value="1"/>
</dbReference>
<proteinExistence type="predicted"/>
<evidence type="ECO:0000313" key="2">
    <source>
        <dbReference type="EMBL" id="GCE10119.1"/>
    </source>
</evidence>
<keyword evidence="3" id="KW-1185">Reference proteome</keyword>
<reference evidence="1" key="2">
    <citation type="journal article" date="2019" name="Int. J. Syst. Evol. Microbiol.">
        <title>Tengunoibacter tsumagoiensis gen. nov., sp. nov., Dictyobacter kobayashii sp. nov., Dictyobacter alpinus sp. nov., and description of Dictyobacteraceae fam. nov. within the order Ktedonobacterales isolated from Tengu-no-mugimeshi, a soil-like granular mass of micro-organisms, and emended descriptions of the genera Ktedonobacter and Dictyobacter.</title>
        <authorList>
            <person name="Wang C."/>
            <person name="Zheng Y."/>
            <person name="Sakai Y."/>
            <person name="Toyoda A."/>
            <person name="Minakuchi Y."/>
            <person name="Abe K."/>
            <person name="Yokota A."/>
            <person name="Yabe S."/>
        </authorList>
    </citation>
    <scope>NUCLEOTIDE SEQUENCE</scope>
    <source>
        <strain evidence="1">S-27</strain>
    </source>
</reference>
<dbReference type="Gene3D" id="2.120.10.30">
    <property type="entry name" value="TolB, C-terminal domain"/>
    <property type="match status" value="1"/>
</dbReference>
<protein>
    <recommendedName>
        <fullName evidence="4">Gluconolactonase</fullName>
    </recommendedName>
</protein>
<sequence length="327" mass="36090">MVSDTIPQVKLTTIAEFPQGFMLENIAVRSDNSMLVTVPSHRELWFIPSPATAIPVEPLKLSTFATLPTGIVETEPDVFYISTGKFYNTDEAFLERLDLRGWTPGMAVQLEQVLQFPKNVRGLNGSCLLAPNVILLADSFAGLIWRVDLPSDGGTPVARVWLQHESMGYYRGQMKPEQPGINGIRYAAKLGYIYYTATAKKLFMRVRVNPETLEAIGEPEHVSVGRMADDFWIDEEAGVAYLTTHRENTLDRVSLEPSKNDARIIIAGEPFNTELVGPTSGAWGRQVGETGHIAYFATDGGTVSPPADGVRRSAKVLRIEVPQVLQQ</sequence>
<dbReference type="RefSeq" id="WP_126599274.1">
    <property type="nucleotide sequence ID" value="NZ_BIFQ01000001.1"/>
</dbReference>
<evidence type="ECO:0008006" key="4">
    <source>
        <dbReference type="Google" id="ProtNLM"/>
    </source>
</evidence>
<accession>A0A401ZLM4</accession>
<gene>
    <name evidence="1" type="ORF">KDAU_50820</name>
    <name evidence="2" type="ORF">KDAU_74480</name>
</gene>
<dbReference type="EMBL" id="BIFQ01000001">
    <property type="protein sequence ID" value="GCE07753.1"/>
    <property type="molecule type" value="Genomic_DNA"/>
</dbReference>
<name>A0A401ZLM4_9CHLR</name>
<dbReference type="InterPro" id="IPR011042">
    <property type="entry name" value="6-blade_b-propeller_TolB-like"/>
</dbReference>
<dbReference type="SUPFAM" id="SSF63829">
    <property type="entry name" value="Calcium-dependent phosphotriesterase"/>
    <property type="match status" value="1"/>
</dbReference>
<dbReference type="OrthoDB" id="506106at2"/>
<evidence type="ECO:0000313" key="1">
    <source>
        <dbReference type="EMBL" id="GCE07753.1"/>
    </source>
</evidence>
<dbReference type="AlphaFoldDB" id="A0A401ZLM4"/>
<comment type="caution">
    <text evidence="1">The sequence shown here is derived from an EMBL/GenBank/DDBJ whole genome shotgun (WGS) entry which is preliminary data.</text>
</comment>
<organism evidence="1 3">
    <name type="scientific">Dictyobacter aurantiacus</name>
    <dbReference type="NCBI Taxonomy" id="1936993"/>
    <lineage>
        <taxon>Bacteria</taxon>
        <taxon>Bacillati</taxon>
        <taxon>Chloroflexota</taxon>
        <taxon>Ktedonobacteria</taxon>
        <taxon>Ktedonobacterales</taxon>
        <taxon>Dictyobacteraceae</taxon>
        <taxon>Dictyobacter</taxon>
    </lineage>
</organism>
<dbReference type="EMBL" id="BIFQ01000002">
    <property type="protein sequence ID" value="GCE10119.1"/>
    <property type="molecule type" value="Genomic_DNA"/>
</dbReference>
<reference evidence="3" key="1">
    <citation type="submission" date="2018-12" db="EMBL/GenBank/DDBJ databases">
        <title>Tengunoibacter tsumagoiensis gen. nov., sp. nov., Dictyobacter kobayashii sp. nov., D. alpinus sp. nov., and D. joshuensis sp. nov. and description of Dictyobacteraceae fam. nov. within the order Ktedonobacterales isolated from Tengu-no-mugimeshi.</title>
        <authorList>
            <person name="Wang C.M."/>
            <person name="Zheng Y."/>
            <person name="Sakai Y."/>
            <person name="Toyoda A."/>
            <person name="Minakuchi Y."/>
            <person name="Abe K."/>
            <person name="Yokota A."/>
            <person name="Yabe S."/>
        </authorList>
    </citation>
    <scope>NUCLEOTIDE SEQUENCE [LARGE SCALE GENOMIC DNA]</scope>
    <source>
        <strain evidence="3">S-27</strain>
    </source>
</reference>